<dbReference type="Pfam" id="PF17203">
    <property type="entry name" value="sCache_3_2"/>
    <property type="match status" value="1"/>
</dbReference>
<name>A0AAJ2NR74_ALKPS</name>
<dbReference type="InterPro" id="IPR005467">
    <property type="entry name" value="His_kinase_dom"/>
</dbReference>
<dbReference type="Gene3D" id="1.10.287.130">
    <property type="match status" value="1"/>
</dbReference>
<keyword evidence="6 16" id="KW-0808">Transferase</keyword>
<dbReference type="CDD" id="cd16915">
    <property type="entry name" value="HATPase_DpiB-CitA-like"/>
    <property type="match status" value="1"/>
</dbReference>
<dbReference type="SUPFAM" id="SSF103190">
    <property type="entry name" value="Sensory domain-like"/>
    <property type="match status" value="1"/>
</dbReference>
<dbReference type="PROSITE" id="PS50109">
    <property type="entry name" value="HIS_KIN"/>
    <property type="match status" value="1"/>
</dbReference>
<comment type="caution">
    <text evidence="16">The sequence shown here is derived from an EMBL/GenBank/DDBJ whole genome shotgun (WGS) entry which is preliminary data.</text>
</comment>
<evidence type="ECO:0000256" key="4">
    <source>
        <dbReference type="ARBA" id="ARBA00022475"/>
    </source>
</evidence>
<dbReference type="InterPro" id="IPR004358">
    <property type="entry name" value="Sig_transdc_His_kin-like_C"/>
</dbReference>
<dbReference type="EC" id="2.7.13.3" evidence="3"/>
<keyword evidence="10" id="KW-0067">ATP-binding</keyword>
<evidence type="ECO:0000256" key="8">
    <source>
        <dbReference type="ARBA" id="ARBA00022741"/>
    </source>
</evidence>
<feature type="transmembrane region" description="Helical" evidence="14">
    <location>
        <begin position="27"/>
        <end position="49"/>
    </location>
</feature>
<dbReference type="PANTHER" id="PTHR43547">
    <property type="entry name" value="TWO-COMPONENT HISTIDINE KINASE"/>
    <property type="match status" value="1"/>
</dbReference>
<evidence type="ECO:0000256" key="5">
    <source>
        <dbReference type="ARBA" id="ARBA00022553"/>
    </source>
</evidence>
<dbReference type="InterPro" id="IPR016120">
    <property type="entry name" value="Sig_transdc_His_kin_SpoOB"/>
</dbReference>
<dbReference type="SUPFAM" id="SSF55874">
    <property type="entry name" value="ATPase domain of HSP90 chaperone/DNA topoisomerase II/histidine kinase"/>
    <property type="match status" value="1"/>
</dbReference>
<protein>
    <recommendedName>
        <fullName evidence="3">histidine kinase</fullName>
        <ecNumber evidence="3">2.7.13.3</ecNumber>
    </recommendedName>
</protein>
<dbReference type="GO" id="GO:0005524">
    <property type="term" value="F:ATP binding"/>
    <property type="evidence" value="ECO:0007669"/>
    <property type="project" value="UniProtKB-KW"/>
</dbReference>
<dbReference type="Pfam" id="PF02518">
    <property type="entry name" value="HATPase_c"/>
    <property type="match status" value="1"/>
</dbReference>
<keyword evidence="7 14" id="KW-0812">Transmembrane</keyword>
<dbReference type="PRINTS" id="PR00344">
    <property type="entry name" value="BCTRLSENSOR"/>
</dbReference>
<dbReference type="GO" id="GO:0005886">
    <property type="term" value="C:plasma membrane"/>
    <property type="evidence" value="ECO:0007669"/>
    <property type="project" value="UniProtKB-SubCell"/>
</dbReference>
<keyword evidence="13 14" id="KW-0472">Membrane</keyword>
<dbReference type="FunFam" id="3.30.450.20:FF:000018">
    <property type="entry name" value="Sensor histidine kinase DcuS"/>
    <property type="match status" value="1"/>
</dbReference>
<dbReference type="InterPro" id="IPR039506">
    <property type="entry name" value="SPOB_a"/>
</dbReference>
<evidence type="ECO:0000256" key="7">
    <source>
        <dbReference type="ARBA" id="ARBA00022692"/>
    </source>
</evidence>
<dbReference type="InterPro" id="IPR003594">
    <property type="entry name" value="HATPase_dom"/>
</dbReference>
<evidence type="ECO:0000313" key="17">
    <source>
        <dbReference type="Proteomes" id="UP001285636"/>
    </source>
</evidence>
<evidence type="ECO:0000256" key="13">
    <source>
        <dbReference type="ARBA" id="ARBA00023136"/>
    </source>
</evidence>
<keyword evidence="11 14" id="KW-1133">Transmembrane helix</keyword>
<evidence type="ECO:0000256" key="9">
    <source>
        <dbReference type="ARBA" id="ARBA00022777"/>
    </source>
</evidence>
<comment type="catalytic activity">
    <reaction evidence="1">
        <text>ATP + protein L-histidine = ADP + protein N-phospho-L-histidine.</text>
        <dbReference type="EC" id="2.7.13.3"/>
    </reaction>
</comment>
<sequence length="551" mass="61151">MDSFPHQFKEKHLLTPKVKMNLKLKMILLIGALISLTFIIMGVFLHYFFSDTIETQLGERALSVATSISLIPEIQEAFALDDPAAVIQPIVKPIQEETGAEFIVVGNTQEIRYAHPDEEKIGLKMVGEDNAPALLHGESYISKATGSLGYSIRGKVPVYSEEEIVGVVSVGYLVNDVQSMVLTYSKELWYVLLFMITLGIIGAVLIAHYIKKLLFGLEPEEISHLLLQKETILQSTHEGIIAVNQEGKVTLANHAALKLLTDRHSAPLSPLESPVGRPIQEVLPMSALPHVLHSGESQYDQQMYVGTHTVLVNRVPIFYEKTLIGAVSTFRNKTEIDQLTKELTQAKQYADALRAQTHEFSNKLFTILGLLQLERKDEAIAFIQKENNIQQDWIHSVLEKVTDPMVGAILLGKLNQAMEQRVNMVIEEGSQLMHPLEEPQQEALVTALGNLLENAIDAAKTNPKLQQVSIFFTDVGEDLVFEMEDSGPGIPIDLANSIFTRGFSTKKGEHRGFGLALVKEVLEKVNGQIYIEEGDLGGACFVITIPKTKRL</sequence>
<dbReference type="SMART" id="SM00387">
    <property type="entry name" value="HATPase_c"/>
    <property type="match status" value="1"/>
</dbReference>
<evidence type="ECO:0000256" key="2">
    <source>
        <dbReference type="ARBA" id="ARBA00004651"/>
    </source>
</evidence>
<organism evidence="16 17">
    <name type="scientific">Alkalihalophilus pseudofirmus</name>
    <name type="common">Bacillus pseudofirmus</name>
    <dbReference type="NCBI Taxonomy" id="79885"/>
    <lineage>
        <taxon>Bacteria</taxon>
        <taxon>Bacillati</taxon>
        <taxon>Bacillota</taxon>
        <taxon>Bacilli</taxon>
        <taxon>Bacillales</taxon>
        <taxon>Bacillaceae</taxon>
        <taxon>Alkalihalophilus</taxon>
    </lineage>
</organism>
<feature type="domain" description="Histidine kinase" evidence="15">
    <location>
        <begin position="355"/>
        <end position="549"/>
    </location>
</feature>
<proteinExistence type="predicted"/>
<gene>
    <name evidence="16" type="ORF">RYX45_18425</name>
</gene>
<keyword evidence="8" id="KW-0547">Nucleotide-binding</keyword>
<dbReference type="SUPFAM" id="SSF55890">
    <property type="entry name" value="Sporulation response regulatory protein Spo0B"/>
    <property type="match status" value="1"/>
</dbReference>
<dbReference type="PANTHER" id="PTHR43547:SF3">
    <property type="entry name" value="SENSOR PROTEIN CITS"/>
    <property type="match status" value="1"/>
</dbReference>
<comment type="subcellular location">
    <subcellularLocation>
        <location evidence="2">Cell membrane</location>
        <topology evidence="2">Multi-pass membrane protein</topology>
    </subcellularLocation>
</comment>
<evidence type="ECO:0000256" key="6">
    <source>
        <dbReference type="ARBA" id="ARBA00022679"/>
    </source>
</evidence>
<keyword evidence="5" id="KW-0597">Phosphoprotein</keyword>
<reference evidence="16" key="1">
    <citation type="submission" date="2023-10" db="EMBL/GenBank/DDBJ databases">
        <title>Screening of Alkalihalophilus pseudofirmusBZ-TG-HK211 and Its Alleviation of Salt Stress on Rapeseed Growth.</title>
        <authorList>
            <person name="Zhao B."/>
            <person name="Guo T."/>
        </authorList>
    </citation>
    <scope>NUCLEOTIDE SEQUENCE</scope>
    <source>
        <strain evidence="16">BZ-TG-HK211</strain>
    </source>
</reference>
<dbReference type="InterPro" id="IPR036890">
    <property type="entry name" value="HATPase_C_sf"/>
</dbReference>
<keyword evidence="4" id="KW-1003">Cell membrane</keyword>
<dbReference type="FunFam" id="1.10.287.130:FF:000011">
    <property type="entry name" value="Sensor histidine kinase DcuS"/>
    <property type="match status" value="1"/>
</dbReference>
<accession>A0AAJ2NR74</accession>
<evidence type="ECO:0000256" key="14">
    <source>
        <dbReference type="SAM" id="Phobius"/>
    </source>
</evidence>
<dbReference type="RefSeq" id="WP_323467613.1">
    <property type="nucleotide sequence ID" value="NZ_CP144224.1"/>
</dbReference>
<dbReference type="InterPro" id="IPR035965">
    <property type="entry name" value="PAS-like_dom_sf"/>
</dbReference>
<evidence type="ECO:0000256" key="12">
    <source>
        <dbReference type="ARBA" id="ARBA00023012"/>
    </source>
</evidence>
<evidence type="ECO:0000256" key="3">
    <source>
        <dbReference type="ARBA" id="ARBA00012438"/>
    </source>
</evidence>
<dbReference type="AlphaFoldDB" id="A0AAJ2NR74"/>
<dbReference type="SUPFAM" id="SSF55785">
    <property type="entry name" value="PYP-like sensor domain (PAS domain)"/>
    <property type="match status" value="1"/>
</dbReference>
<dbReference type="Gene3D" id="3.30.450.20">
    <property type="entry name" value="PAS domain"/>
    <property type="match status" value="2"/>
</dbReference>
<dbReference type="InterPro" id="IPR029151">
    <property type="entry name" value="Sensor-like_sf"/>
</dbReference>
<dbReference type="Pfam" id="PF14689">
    <property type="entry name" value="SPOB_a"/>
    <property type="match status" value="1"/>
</dbReference>
<dbReference type="EMBL" id="JAWJAY010000008">
    <property type="protein sequence ID" value="MDV2887164.1"/>
    <property type="molecule type" value="Genomic_DNA"/>
</dbReference>
<dbReference type="Gene3D" id="3.30.565.10">
    <property type="entry name" value="Histidine kinase-like ATPase, C-terminal domain"/>
    <property type="match status" value="1"/>
</dbReference>
<evidence type="ECO:0000256" key="11">
    <source>
        <dbReference type="ARBA" id="ARBA00022989"/>
    </source>
</evidence>
<evidence type="ECO:0000313" key="16">
    <source>
        <dbReference type="EMBL" id="MDV2887164.1"/>
    </source>
</evidence>
<feature type="transmembrane region" description="Helical" evidence="14">
    <location>
        <begin position="188"/>
        <end position="210"/>
    </location>
</feature>
<dbReference type="Proteomes" id="UP001285636">
    <property type="component" value="Unassembled WGS sequence"/>
</dbReference>
<keyword evidence="9 16" id="KW-0418">Kinase</keyword>
<evidence type="ECO:0000256" key="10">
    <source>
        <dbReference type="ARBA" id="ARBA00022840"/>
    </source>
</evidence>
<keyword evidence="12" id="KW-0902">Two-component regulatory system</keyword>
<dbReference type="GO" id="GO:0000155">
    <property type="term" value="F:phosphorelay sensor kinase activity"/>
    <property type="evidence" value="ECO:0007669"/>
    <property type="project" value="InterPro"/>
</dbReference>
<evidence type="ECO:0000259" key="15">
    <source>
        <dbReference type="PROSITE" id="PS50109"/>
    </source>
</evidence>
<dbReference type="InterPro" id="IPR033463">
    <property type="entry name" value="sCache_3"/>
</dbReference>
<evidence type="ECO:0000256" key="1">
    <source>
        <dbReference type="ARBA" id="ARBA00000085"/>
    </source>
</evidence>